<evidence type="ECO:0000256" key="3">
    <source>
        <dbReference type="ARBA" id="ARBA00022692"/>
    </source>
</evidence>
<evidence type="ECO:0000256" key="2">
    <source>
        <dbReference type="ARBA" id="ARBA00022448"/>
    </source>
</evidence>
<feature type="transmembrane region" description="Helical" evidence="10">
    <location>
        <begin position="272"/>
        <end position="300"/>
    </location>
</feature>
<dbReference type="PANTHER" id="PTHR10110:SF187">
    <property type="entry name" value="SODIUM_HYDROGEN EXCHANGER"/>
    <property type="match status" value="1"/>
</dbReference>
<organism evidence="12 13">
    <name type="scientific">Paramecium sonneborni</name>
    <dbReference type="NCBI Taxonomy" id="65129"/>
    <lineage>
        <taxon>Eukaryota</taxon>
        <taxon>Sar</taxon>
        <taxon>Alveolata</taxon>
        <taxon>Ciliophora</taxon>
        <taxon>Intramacronucleata</taxon>
        <taxon>Oligohymenophorea</taxon>
        <taxon>Peniculida</taxon>
        <taxon>Parameciidae</taxon>
        <taxon>Paramecium</taxon>
    </lineage>
</organism>
<feature type="compositionally biased region" description="Basic and acidic residues" evidence="9">
    <location>
        <begin position="558"/>
        <end position="567"/>
    </location>
</feature>
<evidence type="ECO:0000313" key="13">
    <source>
        <dbReference type="Proteomes" id="UP000692954"/>
    </source>
</evidence>
<evidence type="ECO:0000256" key="1">
    <source>
        <dbReference type="ARBA" id="ARBA00004141"/>
    </source>
</evidence>
<evidence type="ECO:0000256" key="8">
    <source>
        <dbReference type="ARBA" id="ARBA00023201"/>
    </source>
</evidence>
<dbReference type="InterPro" id="IPR018422">
    <property type="entry name" value="Cation/H_exchanger_CPA1"/>
</dbReference>
<feature type="compositionally biased region" description="Acidic residues" evidence="9">
    <location>
        <begin position="579"/>
        <end position="588"/>
    </location>
</feature>
<keyword evidence="2" id="KW-0813">Transport</keyword>
<feature type="transmembrane region" description="Helical" evidence="10">
    <location>
        <begin position="321"/>
        <end position="338"/>
    </location>
</feature>
<dbReference type="PANTHER" id="PTHR10110">
    <property type="entry name" value="SODIUM/HYDROGEN EXCHANGER"/>
    <property type="match status" value="1"/>
</dbReference>
<dbReference type="OrthoDB" id="196264at2759"/>
<keyword evidence="7 10" id="KW-0472">Membrane</keyword>
<feature type="transmembrane region" description="Helical" evidence="10">
    <location>
        <begin position="358"/>
        <end position="380"/>
    </location>
</feature>
<keyword evidence="5" id="KW-0915">Sodium</keyword>
<dbReference type="GO" id="GO:0015386">
    <property type="term" value="F:potassium:proton antiporter activity"/>
    <property type="evidence" value="ECO:0007669"/>
    <property type="project" value="TreeGrafter"/>
</dbReference>
<dbReference type="GO" id="GO:0098719">
    <property type="term" value="P:sodium ion import across plasma membrane"/>
    <property type="evidence" value="ECO:0007669"/>
    <property type="project" value="TreeGrafter"/>
</dbReference>
<evidence type="ECO:0000256" key="7">
    <source>
        <dbReference type="ARBA" id="ARBA00023136"/>
    </source>
</evidence>
<evidence type="ECO:0000256" key="6">
    <source>
        <dbReference type="ARBA" id="ARBA00023065"/>
    </source>
</evidence>
<dbReference type="InterPro" id="IPR006153">
    <property type="entry name" value="Cation/H_exchanger_TM"/>
</dbReference>
<name>A0A8S1KFI2_9CILI</name>
<feature type="transmembrane region" description="Helical" evidence="10">
    <location>
        <begin position="440"/>
        <end position="458"/>
    </location>
</feature>
<feature type="transmembrane region" description="Helical" evidence="10">
    <location>
        <begin position="51"/>
        <end position="69"/>
    </location>
</feature>
<feature type="region of interest" description="Disordered" evidence="9">
    <location>
        <begin position="558"/>
        <end position="621"/>
    </location>
</feature>
<evidence type="ECO:0000256" key="5">
    <source>
        <dbReference type="ARBA" id="ARBA00023053"/>
    </source>
</evidence>
<dbReference type="Proteomes" id="UP000692954">
    <property type="component" value="Unassembled WGS sequence"/>
</dbReference>
<dbReference type="AlphaFoldDB" id="A0A8S1KFI2"/>
<feature type="transmembrane region" description="Helical" evidence="10">
    <location>
        <begin position="224"/>
        <end position="252"/>
    </location>
</feature>
<evidence type="ECO:0000313" key="12">
    <source>
        <dbReference type="EMBL" id="CAD8051472.1"/>
    </source>
</evidence>
<feature type="transmembrane region" description="Helical" evidence="10">
    <location>
        <begin position="110"/>
        <end position="132"/>
    </location>
</feature>
<comment type="caution">
    <text evidence="12">The sequence shown here is derived from an EMBL/GenBank/DDBJ whole genome shotgun (WGS) entry which is preliminary data.</text>
</comment>
<gene>
    <name evidence="12" type="ORF">PSON_ATCC_30995.1.T0050592</name>
</gene>
<keyword evidence="4 10" id="KW-1133">Transmembrane helix</keyword>
<evidence type="ECO:0000256" key="10">
    <source>
        <dbReference type="SAM" id="Phobius"/>
    </source>
</evidence>
<evidence type="ECO:0000256" key="9">
    <source>
        <dbReference type="SAM" id="MobiDB-lite"/>
    </source>
</evidence>
<feature type="transmembrane region" description="Helical" evidence="10">
    <location>
        <begin position="20"/>
        <end position="39"/>
    </location>
</feature>
<dbReference type="GO" id="GO:0051453">
    <property type="term" value="P:regulation of intracellular pH"/>
    <property type="evidence" value="ECO:0007669"/>
    <property type="project" value="TreeGrafter"/>
</dbReference>
<proteinExistence type="predicted"/>
<evidence type="ECO:0000256" key="4">
    <source>
        <dbReference type="ARBA" id="ARBA00022989"/>
    </source>
</evidence>
<keyword evidence="6" id="KW-0406">Ion transport</keyword>
<feature type="transmembrane region" description="Helical" evidence="10">
    <location>
        <begin position="81"/>
        <end position="98"/>
    </location>
</feature>
<sequence>MDLNPFIQTSNIDKNSLITGGIFIVITTILGIIALLQTFCEHKKYNLLREASVAIIIGVLIGLFTEFPLLQKIQYDNSSKIFFFVLLPIIVFKEGYNLNKQHFMKNFFYVILYGIFGTIFNFVILASLNYSLTNTNIFWVQPSNSSLNDSMNNSLYAQAFYSSCITSKDSAVSLSVLEFEHAPKLHSIIFGEQILNDVVVFAISKTVEKFHDGKAGQDEKWYNVFIFIGWILANILVGLIVGFVVGSIATWITKESRFLSEHSSVVTAFTIYIAYFSFCICEAIDFCGVLAVLICGIMLSHYQTYNLPKISSASSKITIKALAYISETIIYFYIGYMVTENAIVQPNDNDAVNVKSQVYTFFLVQYFFFSPIAKLASMLLAHGFAIILRLKTKGPWRINKYEFFILFYSGLIKGVVAYALICEQVIGGGDYYKIIQTTTLYMVVFTTLIIGGTLKYVCEWAYKQMDKDTSVYMSRVQSTQSQAIRQTFIQEDVTNYKRIEHKSEKFFKNFDENYVKPFLIYNYNQRKADIILAKKYEKNKHQREKEKDFKMYDDSIRQQREQHELDNKKRKQLPNIDYSDSDSGEDDENKVHQNGNKPANFQGELSDLKKSKQLNADPKND</sequence>
<dbReference type="GO" id="GO:0015385">
    <property type="term" value="F:sodium:proton antiporter activity"/>
    <property type="evidence" value="ECO:0007669"/>
    <property type="project" value="InterPro"/>
</dbReference>
<dbReference type="EMBL" id="CAJJDN010000005">
    <property type="protein sequence ID" value="CAD8051472.1"/>
    <property type="molecule type" value="Genomic_DNA"/>
</dbReference>
<reference evidence="12" key="1">
    <citation type="submission" date="2021-01" db="EMBL/GenBank/DDBJ databases">
        <authorList>
            <consortium name="Genoscope - CEA"/>
            <person name="William W."/>
        </authorList>
    </citation>
    <scope>NUCLEOTIDE SEQUENCE</scope>
</reference>
<feature type="transmembrane region" description="Helical" evidence="10">
    <location>
        <begin position="401"/>
        <end position="420"/>
    </location>
</feature>
<accession>A0A8S1KFI2</accession>
<protein>
    <recommendedName>
        <fullName evidence="11">Cation/H+ exchanger transmembrane domain-containing protein</fullName>
    </recommendedName>
</protein>
<keyword evidence="13" id="KW-1185">Reference proteome</keyword>
<comment type="subcellular location">
    <subcellularLocation>
        <location evidence="1">Membrane</location>
        <topology evidence="1">Multi-pass membrane protein</topology>
    </subcellularLocation>
</comment>
<dbReference type="Pfam" id="PF00999">
    <property type="entry name" value="Na_H_Exchanger"/>
    <property type="match status" value="1"/>
</dbReference>
<keyword evidence="3 10" id="KW-0812">Transmembrane</keyword>
<keyword evidence="8" id="KW-0739">Sodium transport</keyword>
<feature type="domain" description="Cation/H+ exchanger transmembrane" evidence="11">
    <location>
        <begin position="40"/>
        <end position="460"/>
    </location>
</feature>
<dbReference type="GO" id="GO:0005886">
    <property type="term" value="C:plasma membrane"/>
    <property type="evidence" value="ECO:0007669"/>
    <property type="project" value="TreeGrafter"/>
</dbReference>
<evidence type="ECO:0000259" key="11">
    <source>
        <dbReference type="Pfam" id="PF00999"/>
    </source>
</evidence>